<dbReference type="GO" id="GO:0043023">
    <property type="term" value="F:ribosomal large subunit binding"/>
    <property type="evidence" value="ECO:0007669"/>
    <property type="project" value="TreeGrafter"/>
</dbReference>
<evidence type="ECO:0000313" key="4">
    <source>
        <dbReference type="EMBL" id="KKU88452.1"/>
    </source>
</evidence>
<comment type="caution">
    <text evidence="4">The sequence shown here is derived from an EMBL/GenBank/DDBJ whole genome shotgun (WGS) entry which is preliminary data.</text>
</comment>
<sequence length="183" mass="20647">MEALIKELEKNLKTAAEGLRTELSGIRTNRPSPKLVENIKVEYMEQQLTVKQLGSISIVPPREIDISAWDKAAVGPISKAIETSGLGLTANTDGNLIRINLPTLTDERRQELTKLVKSLTEQVKIKVRNLREDVNRKIEAGFKEKKISEDQKFKFKKQNQDAVDKINAELENLLSGKIKEINE</sequence>
<dbReference type="InterPro" id="IPR036191">
    <property type="entry name" value="RRF_sf"/>
</dbReference>
<dbReference type="PANTHER" id="PTHR20982">
    <property type="entry name" value="RIBOSOME RECYCLING FACTOR"/>
    <property type="match status" value="1"/>
</dbReference>
<name>A0A0G1U304_9BACT</name>
<dbReference type="PANTHER" id="PTHR20982:SF3">
    <property type="entry name" value="MITOCHONDRIAL RIBOSOME RECYCLING FACTOR PSEUDO 1"/>
    <property type="match status" value="1"/>
</dbReference>
<evidence type="ECO:0000259" key="3">
    <source>
        <dbReference type="Pfam" id="PF01765"/>
    </source>
</evidence>
<dbReference type="FunFam" id="3.30.1360.40:FF:000001">
    <property type="entry name" value="Ribosome-recycling factor"/>
    <property type="match status" value="1"/>
</dbReference>
<dbReference type="EMBL" id="LCPB01000029">
    <property type="protein sequence ID" value="KKU88452.1"/>
    <property type="molecule type" value="Genomic_DNA"/>
</dbReference>
<proteinExistence type="inferred from homology"/>
<protein>
    <submittedName>
        <fullName evidence="4">Ribosome-recycling factor</fullName>
    </submittedName>
</protein>
<dbReference type="GO" id="GO:0006412">
    <property type="term" value="P:translation"/>
    <property type="evidence" value="ECO:0007669"/>
    <property type="project" value="UniProtKB-KW"/>
</dbReference>
<reference evidence="4 5" key="1">
    <citation type="journal article" date="2015" name="Nature">
        <title>rRNA introns, odd ribosomes, and small enigmatic genomes across a large radiation of phyla.</title>
        <authorList>
            <person name="Brown C.T."/>
            <person name="Hug L.A."/>
            <person name="Thomas B.C."/>
            <person name="Sharon I."/>
            <person name="Castelle C.J."/>
            <person name="Singh A."/>
            <person name="Wilkins M.J."/>
            <person name="Williams K.H."/>
            <person name="Banfield J.F."/>
        </authorList>
    </citation>
    <scope>NUCLEOTIDE SEQUENCE [LARGE SCALE GENOMIC DNA]</scope>
</reference>
<comment type="similarity">
    <text evidence="1">Belongs to the RRF family.</text>
</comment>
<feature type="domain" description="Ribosome recycling factor" evidence="3">
    <location>
        <begin position="19"/>
        <end position="181"/>
    </location>
</feature>
<dbReference type="NCBIfam" id="TIGR00496">
    <property type="entry name" value="frr"/>
    <property type="match status" value="1"/>
</dbReference>
<dbReference type="InterPro" id="IPR002661">
    <property type="entry name" value="Ribosome_recyc_fac"/>
</dbReference>
<dbReference type="InterPro" id="IPR023584">
    <property type="entry name" value="Ribosome_recyc_fac_dom"/>
</dbReference>
<evidence type="ECO:0000256" key="2">
    <source>
        <dbReference type="ARBA" id="ARBA00022917"/>
    </source>
</evidence>
<dbReference type="AlphaFoldDB" id="A0A0G1U304"/>
<evidence type="ECO:0000256" key="1">
    <source>
        <dbReference type="ARBA" id="ARBA00005912"/>
    </source>
</evidence>
<organism evidence="4 5">
    <name type="scientific">Candidatus Wolfebacteria bacterium GW2011_GWA2_47_9b</name>
    <dbReference type="NCBI Taxonomy" id="1619005"/>
    <lineage>
        <taxon>Bacteria</taxon>
        <taxon>Candidatus Wolfeibacteriota</taxon>
    </lineage>
</organism>
<gene>
    <name evidence="4" type="ORF">UY19_C0029G0003</name>
</gene>
<accession>A0A0G1U304</accession>
<dbReference type="Gene3D" id="1.10.132.20">
    <property type="entry name" value="Ribosome-recycling factor"/>
    <property type="match status" value="1"/>
</dbReference>
<dbReference type="SUPFAM" id="SSF55194">
    <property type="entry name" value="Ribosome recycling factor, RRF"/>
    <property type="match status" value="1"/>
</dbReference>
<evidence type="ECO:0000313" key="5">
    <source>
        <dbReference type="Proteomes" id="UP000033882"/>
    </source>
</evidence>
<dbReference type="Pfam" id="PF01765">
    <property type="entry name" value="RRF"/>
    <property type="match status" value="1"/>
</dbReference>
<dbReference type="Gene3D" id="3.30.1360.40">
    <property type="match status" value="1"/>
</dbReference>
<keyword evidence="2" id="KW-0648">Protein biosynthesis</keyword>
<dbReference type="Proteomes" id="UP000033882">
    <property type="component" value="Unassembled WGS sequence"/>
</dbReference>